<protein>
    <submittedName>
        <fullName evidence="1">NADPH quinone oxidoreductase</fullName>
    </submittedName>
</protein>
<gene>
    <name evidence="1" type="ORF">L195_g025986</name>
</gene>
<sequence length="145" mass="16927">MIPVRYKISQLPSSVIKCDSPSIKITQHEYELGLVDCKKNLHVRKRKTHAQIWIRLMELPQECWRQYTLFEIASAIATPLALDKATLNRTFGHYACILVDIDLLERLFDVILVEREGYAFNLAVVYKRLPDFCYHCHVIEHDILG</sequence>
<proteinExistence type="predicted"/>
<organism evidence="1 2">
    <name type="scientific">Trifolium pratense</name>
    <name type="common">Red clover</name>
    <dbReference type="NCBI Taxonomy" id="57577"/>
    <lineage>
        <taxon>Eukaryota</taxon>
        <taxon>Viridiplantae</taxon>
        <taxon>Streptophyta</taxon>
        <taxon>Embryophyta</taxon>
        <taxon>Tracheophyta</taxon>
        <taxon>Spermatophyta</taxon>
        <taxon>Magnoliopsida</taxon>
        <taxon>eudicotyledons</taxon>
        <taxon>Gunneridae</taxon>
        <taxon>Pentapetalae</taxon>
        <taxon>rosids</taxon>
        <taxon>fabids</taxon>
        <taxon>Fabales</taxon>
        <taxon>Fabaceae</taxon>
        <taxon>Papilionoideae</taxon>
        <taxon>50 kb inversion clade</taxon>
        <taxon>NPAAA clade</taxon>
        <taxon>Hologalegina</taxon>
        <taxon>IRL clade</taxon>
        <taxon>Trifolieae</taxon>
        <taxon>Trifolium</taxon>
    </lineage>
</organism>
<reference evidence="1 2" key="1">
    <citation type="journal article" date="2014" name="Am. J. Bot.">
        <title>Genome assembly and annotation for red clover (Trifolium pratense; Fabaceae).</title>
        <authorList>
            <person name="Istvanek J."/>
            <person name="Jaros M."/>
            <person name="Krenek A."/>
            <person name="Repkova J."/>
        </authorList>
    </citation>
    <scope>NUCLEOTIDE SEQUENCE [LARGE SCALE GENOMIC DNA]</scope>
    <source>
        <strain evidence="2">cv. Tatra</strain>
        <tissue evidence="1">Young leaves</tissue>
    </source>
</reference>
<reference evidence="1 2" key="2">
    <citation type="journal article" date="2017" name="Front. Plant Sci.">
        <title>Gene Classification and Mining of Molecular Markers Useful in Red Clover (Trifolium pratense) Breeding.</title>
        <authorList>
            <person name="Istvanek J."/>
            <person name="Dluhosova J."/>
            <person name="Dluhos P."/>
            <person name="Patkova L."/>
            <person name="Nedelnik J."/>
            <person name="Repkova J."/>
        </authorList>
    </citation>
    <scope>NUCLEOTIDE SEQUENCE [LARGE SCALE GENOMIC DNA]</scope>
    <source>
        <strain evidence="2">cv. Tatra</strain>
        <tissue evidence="1">Young leaves</tissue>
    </source>
</reference>
<evidence type="ECO:0000313" key="2">
    <source>
        <dbReference type="Proteomes" id="UP000236291"/>
    </source>
</evidence>
<evidence type="ECO:0000313" key="1">
    <source>
        <dbReference type="EMBL" id="PNY02668.1"/>
    </source>
</evidence>
<dbReference type="InterPro" id="IPR040256">
    <property type="entry name" value="At4g02000-like"/>
</dbReference>
<dbReference type="PANTHER" id="PTHR31286:SF60">
    <property type="entry name" value="PROTEIN, PUTATIVE-RELATED"/>
    <property type="match status" value="1"/>
</dbReference>
<name>A0A2K3NHZ2_TRIPR</name>
<dbReference type="PANTHER" id="PTHR31286">
    <property type="entry name" value="GLYCINE-RICH CELL WALL STRUCTURAL PROTEIN 1.8-LIKE"/>
    <property type="match status" value="1"/>
</dbReference>
<accession>A0A2K3NHZ2</accession>
<dbReference type="EMBL" id="ASHM01021658">
    <property type="protein sequence ID" value="PNY02668.1"/>
    <property type="molecule type" value="Genomic_DNA"/>
</dbReference>
<dbReference type="Proteomes" id="UP000236291">
    <property type="component" value="Unassembled WGS sequence"/>
</dbReference>
<feature type="non-terminal residue" evidence="1">
    <location>
        <position position="145"/>
    </location>
</feature>
<dbReference type="AlphaFoldDB" id="A0A2K3NHZ2"/>
<comment type="caution">
    <text evidence="1">The sequence shown here is derived from an EMBL/GenBank/DDBJ whole genome shotgun (WGS) entry which is preliminary data.</text>
</comment>